<dbReference type="AlphaFoldDB" id="A0A9N8VVQ2"/>
<reference evidence="1" key="1">
    <citation type="submission" date="2021-06" db="EMBL/GenBank/DDBJ databases">
        <authorList>
            <person name="Kallberg Y."/>
            <person name="Tangrot J."/>
            <person name="Rosling A."/>
        </authorList>
    </citation>
    <scope>NUCLEOTIDE SEQUENCE</scope>
    <source>
        <strain evidence="1">FL966</strain>
    </source>
</reference>
<evidence type="ECO:0000313" key="2">
    <source>
        <dbReference type="Proteomes" id="UP000789759"/>
    </source>
</evidence>
<sequence length="54" mass="6128">LVVKTRYNTVVRTEHSMLLELDIRVKHSIVVSAEVARLLELDVVQLLELNIDGS</sequence>
<name>A0A9N8VVQ2_9GLOM</name>
<evidence type="ECO:0000313" key="1">
    <source>
        <dbReference type="EMBL" id="CAG8468151.1"/>
    </source>
</evidence>
<accession>A0A9N8VVQ2</accession>
<organism evidence="1 2">
    <name type="scientific">Cetraspora pellucida</name>
    <dbReference type="NCBI Taxonomy" id="1433469"/>
    <lineage>
        <taxon>Eukaryota</taxon>
        <taxon>Fungi</taxon>
        <taxon>Fungi incertae sedis</taxon>
        <taxon>Mucoromycota</taxon>
        <taxon>Glomeromycotina</taxon>
        <taxon>Glomeromycetes</taxon>
        <taxon>Diversisporales</taxon>
        <taxon>Gigasporaceae</taxon>
        <taxon>Cetraspora</taxon>
    </lineage>
</organism>
<proteinExistence type="predicted"/>
<dbReference type="Proteomes" id="UP000789759">
    <property type="component" value="Unassembled WGS sequence"/>
</dbReference>
<feature type="non-terminal residue" evidence="1">
    <location>
        <position position="1"/>
    </location>
</feature>
<comment type="caution">
    <text evidence="1">The sequence shown here is derived from an EMBL/GenBank/DDBJ whole genome shotgun (WGS) entry which is preliminary data.</text>
</comment>
<keyword evidence="2" id="KW-1185">Reference proteome</keyword>
<protein>
    <submittedName>
        <fullName evidence="1">23132_t:CDS:1</fullName>
    </submittedName>
</protein>
<gene>
    <name evidence="1" type="ORF">CPELLU_LOCUS942</name>
</gene>
<dbReference type="EMBL" id="CAJVQA010000316">
    <property type="protein sequence ID" value="CAG8468151.1"/>
    <property type="molecule type" value="Genomic_DNA"/>
</dbReference>